<protein>
    <recommendedName>
        <fullName evidence="5">DNA repair protein RAD50</fullName>
    </recommendedName>
</protein>
<proteinExistence type="inferred from homology"/>
<evidence type="ECO:0000256" key="5">
    <source>
        <dbReference type="ARBA" id="ARBA00017893"/>
    </source>
</evidence>
<feature type="region of interest" description="Disordered" evidence="22">
    <location>
        <begin position="1049"/>
        <end position="1078"/>
    </location>
</feature>
<dbReference type="GO" id="GO:0043047">
    <property type="term" value="F:single-stranded telomeric DNA binding"/>
    <property type="evidence" value="ECO:0007669"/>
    <property type="project" value="TreeGrafter"/>
</dbReference>
<feature type="coiled-coil region" evidence="21">
    <location>
        <begin position="1013"/>
        <end position="1047"/>
    </location>
</feature>
<evidence type="ECO:0000256" key="15">
    <source>
        <dbReference type="ARBA" id="ARBA00023204"/>
    </source>
</evidence>
<evidence type="ECO:0000256" key="22">
    <source>
        <dbReference type="SAM" id="MobiDB-lite"/>
    </source>
</evidence>
<feature type="coiled-coil region" evidence="21">
    <location>
        <begin position="483"/>
        <end position="510"/>
    </location>
</feature>
<evidence type="ECO:0000256" key="17">
    <source>
        <dbReference type="ARBA" id="ARBA00023254"/>
    </source>
</evidence>
<keyword evidence="9" id="KW-0227">DNA damage</keyword>
<evidence type="ECO:0000256" key="10">
    <source>
        <dbReference type="ARBA" id="ARBA00022801"/>
    </source>
</evidence>
<evidence type="ECO:0000256" key="6">
    <source>
        <dbReference type="ARBA" id="ARBA00022454"/>
    </source>
</evidence>
<evidence type="ECO:0000256" key="21">
    <source>
        <dbReference type="SAM" id="Coils"/>
    </source>
</evidence>
<evidence type="ECO:0000256" key="20">
    <source>
        <dbReference type="ARBA" id="ARBA00064981"/>
    </source>
</evidence>
<dbReference type="InterPro" id="IPR027417">
    <property type="entry name" value="P-loop_NTPase"/>
</dbReference>
<evidence type="ECO:0000259" key="23">
    <source>
        <dbReference type="Pfam" id="PF13476"/>
    </source>
</evidence>
<evidence type="ECO:0000256" key="7">
    <source>
        <dbReference type="ARBA" id="ARBA00022723"/>
    </source>
</evidence>
<evidence type="ECO:0000256" key="14">
    <source>
        <dbReference type="ARBA" id="ARBA00023054"/>
    </source>
</evidence>
<feature type="coiled-coil region" evidence="21">
    <location>
        <begin position="941"/>
        <end position="983"/>
    </location>
</feature>
<reference evidence="24 25" key="1">
    <citation type="journal article" date="2015" name="Genome Biol. Evol.">
        <title>Comparative Genomics of a Bacterivorous Green Alga Reveals Evolutionary Causalities and Consequences of Phago-Mixotrophic Mode of Nutrition.</title>
        <authorList>
            <person name="Burns J.A."/>
            <person name="Paasch A."/>
            <person name="Narechania A."/>
            <person name="Kim E."/>
        </authorList>
    </citation>
    <scope>NUCLEOTIDE SEQUENCE [LARGE SCALE GENOMIC DNA]</scope>
    <source>
        <strain evidence="24 25">PLY_AMNH</strain>
    </source>
</reference>
<dbReference type="EMBL" id="LGRX02007474">
    <property type="protein sequence ID" value="KAK3274943.1"/>
    <property type="molecule type" value="Genomic_DNA"/>
</dbReference>
<accession>A0AAE0GBN8</accession>
<feature type="coiled-coil region" evidence="21">
    <location>
        <begin position="765"/>
        <end position="899"/>
    </location>
</feature>
<organism evidence="24 25">
    <name type="scientific">Cymbomonas tetramitiformis</name>
    <dbReference type="NCBI Taxonomy" id="36881"/>
    <lineage>
        <taxon>Eukaryota</taxon>
        <taxon>Viridiplantae</taxon>
        <taxon>Chlorophyta</taxon>
        <taxon>Pyramimonadophyceae</taxon>
        <taxon>Pyramimonadales</taxon>
        <taxon>Pyramimonadaceae</taxon>
        <taxon>Cymbomonas</taxon>
    </lineage>
</organism>
<comment type="subunit">
    <text evidence="20">Component of the MRN complex composed of two heterodimers RAD50 and MRE11 associated with a single NBS1.</text>
</comment>
<keyword evidence="25" id="KW-1185">Reference proteome</keyword>
<dbReference type="FunFam" id="3.40.50.300:FF:001649">
    <property type="entry name" value="DNA repair protein RAD50"/>
    <property type="match status" value="1"/>
</dbReference>
<dbReference type="GO" id="GO:0016887">
    <property type="term" value="F:ATP hydrolysis activity"/>
    <property type="evidence" value="ECO:0007669"/>
    <property type="project" value="InterPro"/>
</dbReference>
<keyword evidence="16" id="KW-0539">Nucleus</keyword>
<comment type="similarity">
    <text evidence="4">Belongs to the SMC family. RAD50 subfamily.</text>
</comment>
<evidence type="ECO:0000256" key="8">
    <source>
        <dbReference type="ARBA" id="ARBA00022741"/>
    </source>
</evidence>
<evidence type="ECO:0000256" key="13">
    <source>
        <dbReference type="ARBA" id="ARBA00022842"/>
    </source>
</evidence>
<evidence type="ECO:0000256" key="2">
    <source>
        <dbReference type="ARBA" id="ARBA00004123"/>
    </source>
</evidence>
<keyword evidence="12" id="KW-0067">ATP-binding</keyword>
<dbReference type="GO" id="GO:0005524">
    <property type="term" value="F:ATP binding"/>
    <property type="evidence" value="ECO:0007669"/>
    <property type="project" value="UniProtKB-KW"/>
</dbReference>
<dbReference type="Gene3D" id="3.40.50.300">
    <property type="entry name" value="P-loop containing nucleotide triphosphate hydrolases"/>
    <property type="match status" value="2"/>
</dbReference>
<keyword evidence="8" id="KW-0547">Nucleotide-binding</keyword>
<dbReference type="PANTHER" id="PTHR18867:SF12">
    <property type="entry name" value="DNA REPAIR PROTEIN RAD50"/>
    <property type="match status" value="1"/>
</dbReference>
<evidence type="ECO:0000313" key="25">
    <source>
        <dbReference type="Proteomes" id="UP001190700"/>
    </source>
</evidence>
<keyword evidence="18" id="KW-0131">Cell cycle</keyword>
<dbReference type="SUPFAM" id="SSF52540">
    <property type="entry name" value="P-loop containing nucleoside triphosphate hydrolases"/>
    <property type="match status" value="2"/>
</dbReference>
<dbReference type="FunFam" id="3.40.50.300:FF:000593">
    <property type="entry name" value="DNA repair protein RAD50"/>
    <property type="match status" value="1"/>
</dbReference>
<dbReference type="PANTHER" id="PTHR18867">
    <property type="entry name" value="RAD50"/>
    <property type="match status" value="1"/>
</dbReference>
<evidence type="ECO:0000256" key="18">
    <source>
        <dbReference type="ARBA" id="ARBA00023306"/>
    </source>
</evidence>
<dbReference type="GO" id="GO:0007004">
    <property type="term" value="P:telomere maintenance via telomerase"/>
    <property type="evidence" value="ECO:0007669"/>
    <property type="project" value="TreeGrafter"/>
</dbReference>
<gene>
    <name evidence="24" type="ORF">CYMTET_16896</name>
</gene>
<comment type="subcellular location">
    <subcellularLocation>
        <location evidence="3">Chromosome</location>
    </subcellularLocation>
    <subcellularLocation>
        <location evidence="2">Nucleus</location>
    </subcellularLocation>
</comment>
<dbReference type="Gene3D" id="1.10.287.1490">
    <property type="match status" value="1"/>
</dbReference>
<feature type="domain" description="Rad50/SbcC-type AAA" evidence="23">
    <location>
        <begin position="15"/>
        <end position="228"/>
    </location>
</feature>
<comment type="cofactor">
    <cofactor evidence="1">
        <name>Zn(2+)</name>
        <dbReference type="ChEBI" id="CHEBI:29105"/>
    </cofactor>
</comment>
<dbReference type="Proteomes" id="UP001190700">
    <property type="component" value="Unassembled WGS sequence"/>
</dbReference>
<feature type="coiled-coil region" evidence="21">
    <location>
        <begin position="595"/>
        <end position="643"/>
    </location>
</feature>
<evidence type="ECO:0000256" key="19">
    <source>
        <dbReference type="ARBA" id="ARBA00049360"/>
    </source>
</evidence>
<dbReference type="GO" id="GO:0070192">
    <property type="term" value="P:chromosome organization involved in meiotic cell cycle"/>
    <property type="evidence" value="ECO:0007669"/>
    <property type="project" value="TreeGrafter"/>
</dbReference>
<keyword evidence="11" id="KW-0862">Zinc</keyword>
<keyword evidence="15" id="KW-0234">DNA repair</keyword>
<name>A0AAE0GBN8_9CHLO</name>
<keyword evidence="14 21" id="KW-0175">Coiled coil</keyword>
<feature type="compositionally biased region" description="Basic and acidic residues" evidence="22">
    <location>
        <begin position="1049"/>
        <end position="1058"/>
    </location>
</feature>
<dbReference type="GO" id="GO:0030870">
    <property type="term" value="C:Mre11 complex"/>
    <property type="evidence" value="ECO:0007669"/>
    <property type="project" value="InterPro"/>
</dbReference>
<dbReference type="GO" id="GO:0006302">
    <property type="term" value="P:double-strand break repair"/>
    <property type="evidence" value="ECO:0007669"/>
    <property type="project" value="InterPro"/>
</dbReference>
<dbReference type="GO" id="GO:0046872">
    <property type="term" value="F:metal ion binding"/>
    <property type="evidence" value="ECO:0007669"/>
    <property type="project" value="UniProtKB-KW"/>
</dbReference>
<dbReference type="GO" id="GO:0051880">
    <property type="term" value="F:G-quadruplex DNA binding"/>
    <property type="evidence" value="ECO:0007669"/>
    <property type="project" value="TreeGrafter"/>
</dbReference>
<evidence type="ECO:0000256" key="3">
    <source>
        <dbReference type="ARBA" id="ARBA00004286"/>
    </source>
</evidence>
<keyword evidence="13" id="KW-0460">Magnesium</keyword>
<keyword evidence="7" id="KW-0479">Metal-binding</keyword>
<keyword evidence="10" id="KW-0378">Hydrolase</keyword>
<keyword evidence="6" id="KW-0158">Chromosome</keyword>
<dbReference type="GO" id="GO:0000722">
    <property type="term" value="P:telomere maintenance via recombination"/>
    <property type="evidence" value="ECO:0007669"/>
    <property type="project" value="UniProtKB-ARBA"/>
</dbReference>
<dbReference type="Pfam" id="PF13476">
    <property type="entry name" value="AAA_23"/>
    <property type="match status" value="1"/>
</dbReference>
<dbReference type="InterPro" id="IPR004584">
    <property type="entry name" value="Rad50_eukaryotes"/>
</dbReference>
<dbReference type="GO" id="GO:0003691">
    <property type="term" value="F:double-stranded telomeric DNA binding"/>
    <property type="evidence" value="ECO:0007669"/>
    <property type="project" value="TreeGrafter"/>
</dbReference>
<dbReference type="InterPro" id="IPR038729">
    <property type="entry name" value="Rad50/SbcC_AAA"/>
</dbReference>
<sequence length="1329" mass="151584">MNEPVNRAQACSIDKMLIKGIRAFSPDNQNVIEFFRPLTLIVGENGAGKTTIIECLKMACTGDLPPNVRSGQSFIHDPKVSGETEVKAQIKMRFNNQLGRPVVTIRSFSLTQKASKQEFKTLDSTLSTTNPITGEHEAITNRCADMGKEVPALMGVSKAVLENVIFVHQDESNWPLAEGATLKKKFDDIFSATRYTKALEAIRKLKTEQAQEIKENKLKIDTLQKDIDLAVRLRESIKEDQTKADVLKGTMEQASNSQKKLQEELKTLTLKSRNMHEMSNCLKVLEAQLESKMKENSRLFDQMDVELEEPLEELLKHQRECEAEYEERHRRSSEAADKITRKKMDAEGVKRAISEDLARESKLKAEAEMHQQSLKGRRDFSRRMAEAHTELGAEAPETDPAVDNFQQKVVEYAAGQAETMQAMKQVHRAEEDRYSNLVAQAAGELNQVEQSCSSNTTELDRYVAQTEEKRRRQAMLHVTEGALAESEKQLADAQQHVRKEKETLESEELAAKISAARGKMDGLDRKIFDLNRDRDQLSVASEDMQRLRLMKEQQTKKTSECQQILDTKRNAITDFVGEEALNAPAQLGVATRQALQGLEGRLKQQNARVQEKGNELSGVEAKLHDAGQRKRQLEQQRDTIKRQLVGAVQGILDLEQVESGTVSWSTTLESTQQTLDKQRTSNDSYNAMSKIFSDFVKRGKDPAQNCCPVCTRKWKDRTEMDTFVRTYEDRMKNDGAKKAENEKAVSAIKSRLGQLQKMQPSYLKYEDVKSELQKMEELVIRLQEDETKLTDMMDSLSAETLEIESLKQKGTKVVKDVESIERLQQEMAQLARDVSYREERMPSLEGSTRSIQELNEEMAQLERDRKGLGTEREHLEGRLKQLENAVRWAETKHRDMREEYLKAEQRQKEFNQLTEAIAEAESWAVKLRGDIAAAKEKVAPLREQKAKHESAREAARKAAREKEATLEEEVRGLQRDLDKLLSMTAGIRKYEAGRFEEELQNVVAKMGKRRDTQEKIQKELVTLEQELEQMKEAVQKQERTARAVADNVAYKRGEREEQQLSEGVAAKKREQAALGDQTALEREIDRAEGQLEAAKQQGFTQKGTLSQLQANISKHQRELKAPQLQNIDQLYKNKLIELRTTEMANHDLDKYMSALDKALMKFHTTKMEEINRIVKELWQMTYQGRDIDMIQVKADMEGHAGRSYNYRVVMICGDAELDMRGRCSAGQKVLACLVIRLALAETFCLKCGILALDEPTTNLDAKNSQALAAALLNIMHNRKGQDNFQLIVITHDVKFAHMIGQRDHANYYWRITKDEHQNSLVERMNIFGD</sequence>
<comment type="catalytic activity">
    <reaction evidence="19">
        <text>ATP + H2O = ADP + phosphate + H(+)</text>
        <dbReference type="Rhea" id="RHEA:13065"/>
        <dbReference type="ChEBI" id="CHEBI:15377"/>
        <dbReference type="ChEBI" id="CHEBI:15378"/>
        <dbReference type="ChEBI" id="CHEBI:30616"/>
        <dbReference type="ChEBI" id="CHEBI:43474"/>
        <dbReference type="ChEBI" id="CHEBI:456216"/>
    </reaction>
</comment>
<evidence type="ECO:0000256" key="12">
    <source>
        <dbReference type="ARBA" id="ARBA00022840"/>
    </source>
</evidence>
<evidence type="ECO:0000313" key="24">
    <source>
        <dbReference type="EMBL" id="KAK3274943.1"/>
    </source>
</evidence>
<evidence type="ECO:0000256" key="16">
    <source>
        <dbReference type="ARBA" id="ARBA00023242"/>
    </source>
</evidence>
<evidence type="ECO:0000256" key="4">
    <source>
        <dbReference type="ARBA" id="ARBA00009439"/>
    </source>
</evidence>
<keyword evidence="17" id="KW-0469">Meiosis</keyword>
<comment type="caution">
    <text evidence="24">The sequence shown here is derived from an EMBL/GenBank/DDBJ whole genome shotgun (WGS) entry which is preliminary data.</text>
</comment>
<evidence type="ECO:0000256" key="1">
    <source>
        <dbReference type="ARBA" id="ARBA00001947"/>
    </source>
</evidence>
<evidence type="ECO:0000256" key="9">
    <source>
        <dbReference type="ARBA" id="ARBA00022763"/>
    </source>
</evidence>
<evidence type="ECO:0000256" key="11">
    <source>
        <dbReference type="ARBA" id="ARBA00022833"/>
    </source>
</evidence>
<feature type="coiled-coil region" evidence="21">
    <location>
        <begin position="206"/>
        <end position="302"/>
    </location>
</feature>
<dbReference type="GO" id="GO:0000794">
    <property type="term" value="C:condensed nuclear chromosome"/>
    <property type="evidence" value="ECO:0007669"/>
    <property type="project" value="TreeGrafter"/>
</dbReference>
<dbReference type="NCBIfam" id="TIGR00606">
    <property type="entry name" value="rad50"/>
    <property type="match status" value="1"/>
</dbReference>